<sequence>MVGEAYAKNRGFNTFSATDSAKDKVECIYRLLANDKLITPLPAGSEDLLSMKHKLAVWLKNKLPKDHPLLK</sequence>
<protein>
    <recommendedName>
        <fullName evidence="3">DUF5062 domain-containing protein</fullName>
    </recommendedName>
</protein>
<dbReference type="PATRIC" id="fig|1129794.4.peg.3793"/>
<proteinExistence type="predicted"/>
<organism evidence="1 2">
    <name type="scientific">Paraglaciecola psychrophila 170</name>
    <dbReference type="NCBI Taxonomy" id="1129794"/>
    <lineage>
        <taxon>Bacteria</taxon>
        <taxon>Pseudomonadati</taxon>
        <taxon>Pseudomonadota</taxon>
        <taxon>Gammaproteobacteria</taxon>
        <taxon>Alteromonadales</taxon>
        <taxon>Alteromonadaceae</taxon>
        <taxon>Paraglaciecola</taxon>
    </lineage>
</organism>
<gene>
    <name evidence="1" type="ORF">C427_3806</name>
</gene>
<dbReference type="Gene3D" id="1.20.120.1930">
    <property type="entry name" value="Uncharacterised protein PF16691, DUF5062"/>
    <property type="match status" value="1"/>
</dbReference>
<accession>M4RUL4</accession>
<dbReference type="Proteomes" id="UP000011864">
    <property type="component" value="Chromosome"/>
</dbReference>
<dbReference type="KEGG" id="gps:C427_3806"/>
<dbReference type="InterPro" id="IPR032036">
    <property type="entry name" value="DUF5062"/>
</dbReference>
<dbReference type="RefSeq" id="WP_015431071.1">
    <property type="nucleotide sequence ID" value="NC_020514.1"/>
</dbReference>
<evidence type="ECO:0000313" key="1">
    <source>
        <dbReference type="EMBL" id="AGH45914.1"/>
    </source>
</evidence>
<dbReference type="EMBL" id="CP003837">
    <property type="protein sequence ID" value="AGH45914.1"/>
    <property type="molecule type" value="Genomic_DNA"/>
</dbReference>
<dbReference type="AlphaFoldDB" id="M4RUL4"/>
<reference evidence="1 2" key="1">
    <citation type="journal article" date="2013" name="Genome Announc.">
        <title>Complete Genome Sequence of Glaciecola psychrophila Strain 170T.</title>
        <authorList>
            <person name="Yin J."/>
            <person name="Chen J."/>
            <person name="Liu G."/>
            <person name="Yu Y."/>
            <person name="Song L."/>
            <person name="Wang X."/>
            <person name="Qu X."/>
        </authorList>
    </citation>
    <scope>NUCLEOTIDE SEQUENCE [LARGE SCALE GENOMIC DNA]</scope>
    <source>
        <strain evidence="1 2">170</strain>
    </source>
</reference>
<name>M4RUL4_9ALTE</name>
<evidence type="ECO:0008006" key="3">
    <source>
        <dbReference type="Google" id="ProtNLM"/>
    </source>
</evidence>
<dbReference type="HOGENOM" id="CLU_174066_0_0_6"/>
<dbReference type="STRING" id="1129794.C427_3806"/>
<dbReference type="Pfam" id="PF16691">
    <property type="entry name" value="DUF5062"/>
    <property type="match status" value="1"/>
</dbReference>
<keyword evidence="2" id="KW-1185">Reference proteome</keyword>
<evidence type="ECO:0000313" key="2">
    <source>
        <dbReference type="Proteomes" id="UP000011864"/>
    </source>
</evidence>
<dbReference type="InterPro" id="IPR038316">
    <property type="entry name" value="DUF5062_sf"/>
</dbReference>